<dbReference type="RefSeq" id="WP_045254070.1">
    <property type="nucleotide sequence ID" value="NZ_CP031425.1"/>
</dbReference>
<dbReference type="InterPro" id="IPR002645">
    <property type="entry name" value="STAS_dom"/>
</dbReference>
<evidence type="ECO:0000256" key="2">
    <source>
        <dbReference type="ARBA" id="ARBA00011881"/>
    </source>
</evidence>
<dbReference type="EC" id="3.5.1.2" evidence="3 7"/>
<dbReference type="Pfam" id="PF04960">
    <property type="entry name" value="Glutaminase"/>
    <property type="match status" value="1"/>
</dbReference>
<feature type="binding site" evidence="7">
    <location>
        <position position="164"/>
    </location>
    <ligand>
        <name>substrate</name>
    </ligand>
</feature>
<name>A0A0F0KL82_9MICO</name>
<evidence type="ECO:0000256" key="5">
    <source>
        <dbReference type="ARBA" id="ARBA00049534"/>
    </source>
</evidence>
<sequence length="427" mass="45598">MQTPMIDYLQLLLDSCGEDAGEVASYIPELADADPDRLAIAVATLDGEVYVAGDADVEFTIQSISKPFTYALAIADRGLDAVLERIDVEPSGDAFNEISLEPGSGRPRNPMINAGAIAAHALVDGTDADGRAERILDLYSRLAGRELSIAEDVFESELSTADRNMALAYMLRTVGVLDADPADIVRGYTRQCSVSVSVRDLARMGSVLAAGGLSPEGEQLIDPVVNRQVLSVMTTCGMYDSAGDWLTSVGIPAKSGVAGGLMGVLPGQVGIAVFSPRLDEHGNSTRGVRMFERMNHDLGLHLMTSTERARSVSRRVEHDGIAVHEIAGDLHFMEAERVLRGFAEEQAGDDPVVIDLDRVQRANDIAKRMLLEGVRRLHLDGHDVRIVDPWGVLGSAETGSGELVHGEQAHGGFVPASFDDVASAVRG</sequence>
<dbReference type="InterPro" id="IPR036513">
    <property type="entry name" value="STAS_dom_sf"/>
</dbReference>
<feature type="binding site" evidence="7">
    <location>
        <position position="63"/>
    </location>
    <ligand>
        <name>substrate</name>
    </ligand>
</feature>
<dbReference type="HAMAP" id="MF_00313">
    <property type="entry name" value="Glutaminase"/>
    <property type="match status" value="1"/>
</dbReference>
<dbReference type="EMBL" id="JYIU01000040">
    <property type="protein sequence ID" value="KJL21657.1"/>
    <property type="molecule type" value="Genomic_DNA"/>
</dbReference>
<dbReference type="KEGG" id="mfol:DXT68_16475"/>
<feature type="binding site" evidence="7">
    <location>
        <position position="113"/>
    </location>
    <ligand>
        <name>substrate</name>
    </ligand>
</feature>
<keyword evidence="4 7" id="KW-0378">Hydrolase</keyword>
<dbReference type="SUPFAM" id="SSF52091">
    <property type="entry name" value="SpoIIaa-like"/>
    <property type="match status" value="1"/>
</dbReference>
<keyword evidence="7" id="KW-0007">Acetylation</keyword>
<dbReference type="InterPro" id="IPR012338">
    <property type="entry name" value="Beta-lactam/transpept-like"/>
</dbReference>
<dbReference type="GeneID" id="94445990"/>
<dbReference type="PROSITE" id="PS50801">
    <property type="entry name" value="STAS"/>
    <property type="match status" value="1"/>
</dbReference>
<dbReference type="NCBIfam" id="NF002134">
    <property type="entry name" value="PRK00971.1-4"/>
    <property type="match status" value="1"/>
</dbReference>
<dbReference type="GO" id="GO:0004359">
    <property type="term" value="F:glutaminase activity"/>
    <property type="evidence" value="ECO:0007669"/>
    <property type="project" value="UniProtKB-UniRule"/>
</dbReference>
<evidence type="ECO:0000313" key="10">
    <source>
        <dbReference type="Proteomes" id="UP000033572"/>
    </source>
</evidence>
<organism evidence="9 10">
    <name type="scientific">Microbacterium foliorum</name>
    <dbReference type="NCBI Taxonomy" id="104336"/>
    <lineage>
        <taxon>Bacteria</taxon>
        <taxon>Bacillati</taxon>
        <taxon>Actinomycetota</taxon>
        <taxon>Actinomycetes</taxon>
        <taxon>Micrococcales</taxon>
        <taxon>Microbacteriaceae</taxon>
        <taxon>Microbacterium</taxon>
    </lineage>
</organism>
<evidence type="ECO:0000256" key="1">
    <source>
        <dbReference type="ARBA" id="ARBA00011076"/>
    </source>
</evidence>
<dbReference type="GO" id="GO:0006537">
    <property type="term" value="P:glutamate biosynthetic process"/>
    <property type="evidence" value="ECO:0007669"/>
    <property type="project" value="TreeGrafter"/>
</dbReference>
<dbReference type="PANTHER" id="PTHR12544:SF29">
    <property type="entry name" value="GLUTAMINASE"/>
    <property type="match status" value="1"/>
</dbReference>
<feature type="binding site" evidence="7">
    <location>
        <position position="188"/>
    </location>
    <ligand>
        <name>substrate</name>
    </ligand>
</feature>
<evidence type="ECO:0000313" key="9">
    <source>
        <dbReference type="EMBL" id="KJL21657.1"/>
    </source>
</evidence>
<dbReference type="InterPro" id="IPR015868">
    <property type="entry name" value="Glutaminase"/>
</dbReference>
<proteinExistence type="inferred from homology"/>
<comment type="catalytic activity">
    <reaction evidence="5 7">
        <text>L-glutamine + H2O = L-glutamate + NH4(+)</text>
        <dbReference type="Rhea" id="RHEA:15889"/>
        <dbReference type="ChEBI" id="CHEBI:15377"/>
        <dbReference type="ChEBI" id="CHEBI:28938"/>
        <dbReference type="ChEBI" id="CHEBI:29985"/>
        <dbReference type="ChEBI" id="CHEBI:58359"/>
        <dbReference type="EC" id="3.5.1.2"/>
    </reaction>
</comment>
<accession>A0A0F0KL82</accession>
<dbReference type="FunFam" id="3.40.710.10:FF:000005">
    <property type="entry name" value="Glutaminase"/>
    <property type="match status" value="1"/>
</dbReference>
<dbReference type="SUPFAM" id="SSF56601">
    <property type="entry name" value="beta-lactamase/transpeptidase-like"/>
    <property type="match status" value="1"/>
</dbReference>
<feature type="domain" description="STAS" evidence="8">
    <location>
        <begin position="317"/>
        <end position="387"/>
    </location>
</feature>
<evidence type="ECO:0000256" key="3">
    <source>
        <dbReference type="ARBA" id="ARBA00012918"/>
    </source>
</evidence>
<dbReference type="GO" id="GO:0006543">
    <property type="term" value="P:L-glutamine catabolic process"/>
    <property type="evidence" value="ECO:0007669"/>
    <property type="project" value="TreeGrafter"/>
</dbReference>
<comment type="similarity">
    <text evidence="1 7">Belongs to the glutaminase family.</text>
</comment>
<dbReference type="NCBIfam" id="TIGR03814">
    <property type="entry name" value="Gln_ase"/>
    <property type="match status" value="1"/>
</dbReference>
<evidence type="ECO:0000256" key="6">
    <source>
        <dbReference type="ARBA" id="ARBA00070405"/>
    </source>
</evidence>
<dbReference type="PATRIC" id="fig|104336.4.peg.1597"/>
<reference evidence="9 10" key="1">
    <citation type="submission" date="2015-02" db="EMBL/GenBank/DDBJ databases">
        <title>Draft genome sequences of ten Microbacterium spp. with emphasis on heavy metal contaminated environments.</title>
        <authorList>
            <person name="Corretto E."/>
        </authorList>
    </citation>
    <scope>NUCLEOTIDE SEQUENCE [LARGE SCALE GENOMIC DNA]</scope>
    <source>
        <strain evidence="9 10">DSM 12966</strain>
    </source>
</reference>
<dbReference type="Proteomes" id="UP000033572">
    <property type="component" value="Unassembled WGS sequence"/>
</dbReference>
<comment type="caution">
    <text evidence="9">The sequence shown here is derived from an EMBL/GenBank/DDBJ whole genome shotgun (WGS) entry which is preliminary data.</text>
</comment>
<evidence type="ECO:0000256" key="4">
    <source>
        <dbReference type="ARBA" id="ARBA00022801"/>
    </source>
</evidence>
<feature type="binding site" evidence="7">
    <location>
        <position position="239"/>
    </location>
    <ligand>
        <name>substrate</name>
    </ligand>
</feature>
<protein>
    <recommendedName>
        <fullName evidence="6 7">Glutaminase</fullName>
        <ecNumber evidence="3 7">3.5.1.2</ecNumber>
    </recommendedName>
</protein>
<gene>
    <name evidence="7 9" type="primary">glsA</name>
    <name evidence="9" type="ORF">RN50_01555</name>
</gene>
<keyword evidence="10" id="KW-1185">Reference proteome</keyword>
<dbReference type="Gene3D" id="3.30.750.24">
    <property type="entry name" value="STAS domain"/>
    <property type="match status" value="1"/>
</dbReference>
<evidence type="ECO:0000259" key="8">
    <source>
        <dbReference type="PROSITE" id="PS50801"/>
    </source>
</evidence>
<dbReference type="PANTHER" id="PTHR12544">
    <property type="entry name" value="GLUTAMINASE"/>
    <property type="match status" value="1"/>
</dbReference>
<dbReference type="Gene3D" id="3.40.710.10">
    <property type="entry name" value="DD-peptidase/beta-lactamase superfamily"/>
    <property type="match status" value="1"/>
</dbReference>
<feature type="binding site" evidence="7">
    <location>
        <position position="257"/>
    </location>
    <ligand>
        <name>substrate</name>
    </ligand>
</feature>
<evidence type="ECO:0000256" key="7">
    <source>
        <dbReference type="HAMAP-Rule" id="MF_00313"/>
    </source>
</evidence>
<comment type="subunit">
    <text evidence="2 7">Homotetramer.</text>
</comment>
<dbReference type="AlphaFoldDB" id="A0A0F0KL82"/>
<feature type="binding site" evidence="7">
    <location>
        <position position="157"/>
    </location>
    <ligand>
        <name>substrate</name>
    </ligand>
</feature>